<dbReference type="Gene3D" id="3.30.450.20">
    <property type="entry name" value="PAS domain"/>
    <property type="match status" value="3"/>
</dbReference>
<dbReference type="SMART" id="SM00086">
    <property type="entry name" value="PAC"/>
    <property type="match status" value="3"/>
</dbReference>
<keyword evidence="4" id="KW-1003">Cell membrane</keyword>
<dbReference type="GO" id="GO:0005524">
    <property type="term" value="F:ATP binding"/>
    <property type="evidence" value="ECO:0007669"/>
    <property type="project" value="UniProtKB-KW"/>
</dbReference>
<evidence type="ECO:0000256" key="8">
    <source>
        <dbReference type="ARBA" id="ARBA00022741"/>
    </source>
</evidence>
<dbReference type="Pfam" id="PF08447">
    <property type="entry name" value="PAS_3"/>
    <property type="match status" value="1"/>
</dbReference>
<dbReference type="SUPFAM" id="SSF55874">
    <property type="entry name" value="ATPase domain of HSP90 chaperone/DNA topoisomerase II/histidine kinase"/>
    <property type="match status" value="1"/>
</dbReference>
<dbReference type="InterPro" id="IPR013656">
    <property type="entry name" value="PAS_4"/>
</dbReference>
<keyword evidence="7 18" id="KW-0812">Transmembrane</keyword>
<dbReference type="PROSITE" id="PS50110">
    <property type="entry name" value="RESPONSE_REGULATORY"/>
    <property type="match status" value="2"/>
</dbReference>
<evidence type="ECO:0000259" key="21">
    <source>
        <dbReference type="PROSITE" id="PS50112"/>
    </source>
</evidence>
<dbReference type="CDD" id="cd17546">
    <property type="entry name" value="REC_hyHK_CKI1_RcsC-like"/>
    <property type="match status" value="2"/>
</dbReference>
<feature type="transmembrane region" description="Helical" evidence="18">
    <location>
        <begin position="18"/>
        <end position="38"/>
    </location>
</feature>
<feature type="domain" description="CHASE" evidence="23">
    <location>
        <begin position="83"/>
        <end position="246"/>
    </location>
</feature>
<dbReference type="Pfam" id="PF00072">
    <property type="entry name" value="Response_reg"/>
    <property type="match status" value="2"/>
</dbReference>
<dbReference type="Gene3D" id="1.20.120.160">
    <property type="entry name" value="HPT domain"/>
    <property type="match status" value="1"/>
</dbReference>
<keyword evidence="12" id="KW-0902">Two-component regulatory system</keyword>
<dbReference type="InterPro" id="IPR036641">
    <property type="entry name" value="HPT_dom_sf"/>
</dbReference>
<dbReference type="Pfam" id="PF01627">
    <property type="entry name" value="Hpt"/>
    <property type="match status" value="1"/>
</dbReference>
<dbReference type="Gene3D" id="3.40.50.2300">
    <property type="match status" value="2"/>
</dbReference>
<evidence type="ECO:0000259" key="19">
    <source>
        <dbReference type="PROSITE" id="PS50109"/>
    </source>
</evidence>
<dbReference type="FunFam" id="3.30.565.10:FF:000010">
    <property type="entry name" value="Sensor histidine kinase RcsC"/>
    <property type="match status" value="1"/>
</dbReference>
<feature type="domain" description="Response regulatory" evidence="20">
    <location>
        <begin position="1170"/>
        <end position="1288"/>
    </location>
</feature>
<evidence type="ECO:0000256" key="17">
    <source>
        <dbReference type="PROSITE-ProRule" id="PRU00169"/>
    </source>
</evidence>
<dbReference type="PRINTS" id="PR00344">
    <property type="entry name" value="BCTRLSENSOR"/>
</dbReference>
<evidence type="ECO:0000256" key="12">
    <source>
        <dbReference type="ARBA" id="ARBA00023012"/>
    </source>
</evidence>
<evidence type="ECO:0000313" key="25">
    <source>
        <dbReference type="EMBL" id="SCC07674.1"/>
    </source>
</evidence>
<dbReference type="InterPro" id="IPR000700">
    <property type="entry name" value="PAS-assoc_C"/>
</dbReference>
<dbReference type="SMART" id="SM00448">
    <property type="entry name" value="REC"/>
    <property type="match status" value="2"/>
</dbReference>
<evidence type="ECO:0000256" key="2">
    <source>
        <dbReference type="ARBA" id="ARBA00004651"/>
    </source>
</evidence>
<dbReference type="Pfam" id="PF00512">
    <property type="entry name" value="HisKA"/>
    <property type="match status" value="1"/>
</dbReference>
<dbReference type="InterPro" id="IPR001789">
    <property type="entry name" value="Sig_transdc_resp-reg_receiver"/>
</dbReference>
<feature type="domain" description="PAS" evidence="21">
    <location>
        <begin position="348"/>
        <end position="419"/>
    </location>
</feature>
<keyword evidence="9" id="KW-0418">Kinase</keyword>
<dbReference type="SMART" id="SM00091">
    <property type="entry name" value="PAS"/>
    <property type="match status" value="3"/>
</dbReference>
<proteinExistence type="predicted"/>
<dbReference type="PROSITE" id="PS50894">
    <property type="entry name" value="HPT"/>
    <property type="match status" value="1"/>
</dbReference>
<dbReference type="PROSITE" id="PS50112">
    <property type="entry name" value="PAS"/>
    <property type="match status" value="2"/>
</dbReference>
<dbReference type="PROSITE" id="PS50109">
    <property type="entry name" value="HIS_KIN"/>
    <property type="match status" value="1"/>
</dbReference>
<evidence type="ECO:0000256" key="4">
    <source>
        <dbReference type="ARBA" id="ARBA00022475"/>
    </source>
</evidence>
<evidence type="ECO:0000256" key="6">
    <source>
        <dbReference type="ARBA" id="ARBA00022679"/>
    </source>
</evidence>
<dbReference type="PANTHER" id="PTHR45339">
    <property type="entry name" value="HYBRID SIGNAL TRANSDUCTION HISTIDINE KINASE J"/>
    <property type="match status" value="1"/>
</dbReference>
<feature type="domain" description="Histidine kinase" evidence="19">
    <location>
        <begin position="789"/>
        <end position="1010"/>
    </location>
</feature>
<dbReference type="CDD" id="cd00130">
    <property type="entry name" value="PAS"/>
    <property type="match status" value="3"/>
</dbReference>
<dbReference type="EC" id="2.7.13.3" evidence="3"/>
<evidence type="ECO:0000256" key="14">
    <source>
        <dbReference type="ARBA" id="ARBA00064003"/>
    </source>
</evidence>
<dbReference type="NCBIfam" id="TIGR00229">
    <property type="entry name" value="sensory_box"/>
    <property type="match status" value="2"/>
</dbReference>
<evidence type="ECO:0000256" key="15">
    <source>
        <dbReference type="ARBA" id="ARBA00068150"/>
    </source>
</evidence>
<keyword evidence="10" id="KW-0067">ATP-binding</keyword>
<keyword evidence="5 17" id="KW-0597">Phosphoprotein</keyword>
<organism evidence="25 26">
    <name type="scientific">Kosakonia oryzendophytica</name>
    <dbReference type="NCBI Taxonomy" id="1005665"/>
    <lineage>
        <taxon>Bacteria</taxon>
        <taxon>Pseudomonadati</taxon>
        <taxon>Pseudomonadota</taxon>
        <taxon>Gammaproteobacteria</taxon>
        <taxon>Enterobacterales</taxon>
        <taxon>Enterobacteriaceae</taxon>
        <taxon>Kosakonia</taxon>
    </lineage>
</organism>
<feature type="modified residue" description="Phosphohistidine" evidence="16">
    <location>
        <position position="1354"/>
    </location>
</feature>
<keyword evidence="6" id="KW-0808">Transferase</keyword>
<dbReference type="InterPro" id="IPR005467">
    <property type="entry name" value="His_kinase_dom"/>
</dbReference>
<dbReference type="InterPro" id="IPR042240">
    <property type="entry name" value="CHASE_sf"/>
</dbReference>
<comment type="subcellular location">
    <subcellularLocation>
        <location evidence="2">Cell membrane</location>
        <topology evidence="2">Multi-pass membrane protein</topology>
    </subcellularLocation>
</comment>
<evidence type="ECO:0000256" key="7">
    <source>
        <dbReference type="ARBA" id="ARBA00022692"/>
    </source>
</evidence>
<dbReference type="InterPro" id="IPR036097">
    <property type="entry name" value="HisK_dim/P_sf"/>
</dbReference>
<evidence type="ECO:0000256" key="1">
    <source>
        <dbReference type="ARBA" id="ARBA00000085"/>
    </source>
</evidence>
<dbReference type="InterPro" id="IPR003661">
    <property type="entry name" value="HisK_dim/P_dom"/>
</dbReference>
<name>A0A1C4BLR3_9ENTR</name>
<feature type="domain" description="PAC" evidence="22">
    <location>
        <begin position="422"/>
        <end position="474"/>
    </location>
</feature>
<evidence type="ECO:0000259" key="22">
    <source>
        <dbReference type="PROSITE" id="PS50113"/>
    </source>
</evidence>
<evidence type="ECO:0000256" key="5">
    <source>
        <dbReference type="ARBA" id="ARBA00022553"/>
    </source>
</evidence>
<dbReference type="Gene3D" id="1.10.287.130">
    <property type="match status" value="1"/>
</dbReference>
<feature type="domain" description="PAC" evidence="22">
    <location>
        <begin position="719"/>
        <end position="771"/>
    </location>
</feature>
<feature type="domain" description="HPt" evidence="24">
    <location>
        <begin position="1315"/>
        <end position="1412"/>
    </location>
</feature>
<dbReference type="FunFam" id="1.10.287.130:FF:000002">
    <property type="entry name" value="Two-component osmosensing histidine kinase"/>
    <property type="match status" value="1"/>
</dbReference>
<dbReference type="PROSITE" id="PS50839">
    <property type="entry name" value="CHASE"/>
    <property type="match status" value="1"/>
</dbReference>
<dbReference type="CDD" id="cd00082">
    <property type="entry name" value="HisKA"/>
    <property type="match status" value="1"/>
</dbReference>
<accession>A0A1C4BLR3</accession>
<gene>
    <name evidence="25" type="ORF">GA0061071_105149</name>
</gene>
<feature type="transmembrane region" description="Helical" evidence="18">
    <location>
        <begin position="317"/>
        <end position="336"/>
    </location>
</feature>
<dbReference type="EMBL" id="FMAY01000005">
    <property type="protein sequence ID" value="SCC07674.1"/>
    <property type="molecule type" value="Genomic_DNA"/>
</dbReference>
<dbReference type="GO" id="GO:0005886">
    <property type="term" value="C:plasma membrane"/>
    <property type="evidence" value="ECO:0007669"/>
    <property type="project" value="UniProtKB-SubCell"/>
</dbReference>
<reference evidence="26" key="1">
    <citation type="submission" date="2016-08" db="EMBL/GenBank/DDBJ databases">
        <authorList>
            <person name="Varghese N."/>
            <person name="Submissions Spin"/>
        </authorList>
    </citation>
    <scope>NUCLEOTIDE SEQUENCE [LARGE SCALE GENOMIC DNA]</scope>
    <source>
        <strain evidence="26">REICA_082</strain>
    </source>
</reference>
<dbReference type="Pfam" id="PF13426">
    <property type="entry name" value="PAS_9"/>
    <property type="match status" value="1"/>
</dbReference>
<dbReference type="InterPro" id="IPR008207">
    <property type="entry name" value="Sig_transdc_His_kin_Hpt_dom"/>
</dbReference>
<feature type="modified residue" description="4-aspartylphosphate" evidence="17">
    <location>
        <position position="1221"/>
    </location>
</feature>
<dbReference type="Proteomes" id="UP000198975">
    <property type="component" value="Unassembled WGS sequence"/>
</dbReference>
<dbReference type="SUPFAM" id="SSF55785">
    <property type="entry name" value="PYP-like sensor domain (PAS domain)"/>
    <property type="match status" value="3"/>
</dbReference>
<evidence type="ECO:0000259" key="23">
    <source>
        <dbReference type="PROSITE" id="PS50839"/>
    </source>
</evidence>
<dbReference type="Pfam" id="PF03924">
    <property type="entry name" value="CHASE"/>
    <property type="match status" value="1"/>
</dbReference>
<comment type="catalytic activity">
    <reaction evidence="1">
        <text>ATP + protein L-histidine = ADP + protein N-phospho-L-histidine.</text>
        <dbReference type="EC" id="2.7.13.3"/>
    </reaction>
</comment>
<evidence type="ECO:0000259" key="24">
    <source>
        <dbReference type="PROSITE" id="PS50894"/>
    </source>
</evidence>
<dbReference type="SUPFAM" id="SSF47226">
    <property type="entry name" value="Histidine-containing phosphotransfer domain, HPT domain"/>
    <property type="match status" value="1"/>
</dbReference>
<dbReference type="InterPro" id="IPR006189">
    <property type="entry name" value="CHASE_dom"/>
</dbReference>
<dbReference type="InterPro" id="IPR001610">
    <property type="entry name" value="PAC"/>
</dbReference>
<evidence type="ECO:0000256" key="13">
    <source>
        <dbReference type="ARBA" id="ARBA00023136"/>
    </source>
</evidence>
<dbReference type="GO" id="GO:0000155">
    <property type="term" value="F:phosphorelay sensor kinase activity"/>
    <property type="evidence" value="ECO:0007669"/>
    <property type="project" value="InterPro"/>
</dbReference>
<dbReference type="SUPFAM" id="SSF47384">
    <property type="entry name" value="Homodimeric domain of signal transducing histidine kinase"/>
    <property type="match status" value="1"/>
</dbReference>
<protein>
    <recommendedName>
        <fullName evidence="15">Sensory/regulatory protein RpfC</fullName>
        <ecNumber evidence="3">2.7.13.3</ecNumber>
    </recommendedName>
</protein>
<dbReference type="CDD" id="cd00088">
    <property type="entry name" value="HPT"/>
    <property type="match status" value="1"/>
</dbReference>
<evidence type="ECO:0000256" key="18">
    <source>
        <dbReference type="SAM" id="Phobius"/>
    </source>
</evidence>
<comment type="subunit">
    <text evidence="14">At low DSF concentrations, interacts with RpfF.</text>
</comment>
<dbReference type="PROSITE" id="PS50113">
    <property type="entry name" value="PAC"/>
    <property type="match status" value="3"/>
</dbReference>
<dbReference type="Pfam" id="PF02518">
    <property type="entry name" value="HATPase_c"/>
    <property type="match status" value="1"/>
</dbReference>
<dbReference type="InterPro" id="IPR035965">
    <property type="entry name" value="PAS-like_dom_sf"/>
</dbReference>
<dbReference type="Gene3D" id="3.30.565.10">
    <property type="entry name" value="Histidine kinase-like ATPase, C-terminal domain"/>
    <property type="match status" value="1"/>
</dbReference>
<feature type="domain" description="PAC" evidence="22">
    <location>
        <begin position="582"/>
        <end position="634"/>
    </location>
</feature>
<evidence type="ECO:0000256" key="11">
    <source>
        <dbReference type="ARBA" id="ARBA00022989"/>
    </source>
</evidence>
<dbReference type="InterPro" id="IPR003594">
    <property type="entry name" value="HATPase_dom"/>
</dbReference>
<evidence type="ECO:0000256" key="9">
    <source>
        <dbReference type="ARBA" id="ARBA00022777"/>
    </source>
</evidence>
<dbReference type="InterPro" id="IPR004358">
    <property type="entry name" value="Sig_transdc_His_kin-like_C"/>
</dbReference>
<dbReference type="Gene3D" id="3.30.450.350">
    <property type="entry name" value="CHASE domain"/>
    <property type="match status" value="1"/>
</dbReference>
<dbReference type="InterPro" id="IPR000014">
    <property type="entry name" value="PAS"/>
</dbReference>
<evidence type="ECO:0000313" key="26">
    <source>
        <dbReference type="Proteomes" id="UP000198975"/>
    </source>
</evidence>
<dbReference type="RefSeq" id="WP_167352644.1">
    <property type="nucleotide sequence ID" value="NZ_FMAY01000005.1"/>
</dbReference>
<dbReference type="PANTHER" id="PTHR45339:SF1">
    <property type="entry name" value="HYBRID SIGNAL TRANSDUCTION HISTIDINE KINASE J"/>
    <property type="match status" value="1"/>
</dbReference>
<evidence type="ECO:0000256" key="3">
    <source>
        <dbReference type="ARBA" id="ARBA00012438"/>
    </source>
</evidence>
<dbReference type="CDD" id="cd16922">
    <property type="entry name" value="HATPase_EvgS-ArcB-TorS-like"/>
    <property type="match status" value="1"/>
</dbReference>
<keyword evidence="13 18" id="KW-0472">Membrane</keyword>
<feature type="domain" description="PAS" evidence="21">
    <location>
        <begin position="493"/>
        <end position="546"/>
    </location>
</feature>
<dbReference type="InterPro" id="IPR013655">
    <property type="entry name" value="PAS_fold_3"/>
</dbReference>
<keyword evidence="8" id="KW-0547">Nucleotide-binding</keyword>
<evidence type="ECO:0000256" key="16">
    <source>
        <dbReference type="PROSITE-ProRule" id="PRU00110"/>
    </source>
</evidence>
<feature type="modified residue" description="4-aspartylphosphate" evidence="17">
    <location>
        <position position="1081"/>
    </location>
</feature>
<evidence type="ECO:0000256" key="10">
    <source>
        <dbReference type="ARBA" id="ARBA00022840"/>
    </source>
</evidence>
<sequence length="1501" mass="166543">MQPSGNNYQIQEKRRPQLVTIITLVAGLLLTLVAVLVVHRLNEQHIRQSVIKNAEPQFNELMERVNRYRYGLYEARTAVLSSGGREVTDQGFVGFAQSLDLSRDFPGARGFGFIRRVPHLKLADYLAEERKEGRPDFRIYSIGLNQHEHYIIEYMEPAAVSSNANIIGLDIASEYMRKLAADNAMLSGDAVITSPLTLKYSSPQQLDAFLILLPIYDGAKTPATAMERMQRGFGWAFAPLNVHEILAGSGIRNDQLILSLQDATNPQDVEEFYRNSSEQGLYPYSKDIPVLGRIWRFTLTVTPAWVAGLNLLSPVWIALLGGGMTLILVMLVNIAVSRNADRKRLLIEQNKLTLIVESSVDAIIGKDTTGTVISWNKGAERMFGYARQEAIGQKMVDLIIPARLKEEESQILQRVMSGQPIESLETVRHRKDGSELTVATTIAPICSADGKVIGASKSVRDISLQKEAEQRIRDLNINLEQQVRQRTEELATVNAMLSTVLSATYEFMIIATDLDGTIRLFNRGAERMLGYCEADMVGKATPEILHVPEEILARSKQLSEQYNEDIQGFDVLIYHTRNGRPEHFEWTYQHKDGTRFPVNLVVTAMRDANGAIIGYLGIAADITQQRQAQQALEAARDQLLSTTQTLLIASKTAELGIWSWNIATDALEWNDKMYELYDLPPSLAENGLTFQRWASRIHPEDVDIAVNDLRRAIVTHDEYLPTFRILRSDNSQHFIQAAANIEYDSNGQPVRVTGINQDITEDRLLKLHLIEAKEQADAANAAKSLFLANMSHEIRTPMNAVLGMLQLLLKTGLTQKQHDFAFKAHVAATSLLSLLNDVLDYSKIDAGKLELDLNPLDLHSLMQQLAIILSGNLRNKSVELLFDLDNSLPPNIIGDAQRLQQILINLVSNAIKFTEKGEVIVQTRLLALSEQSVDVRISVSDTGIGISEAQQKRIFDVFTQAETSTSRRYGGTGLGLVISRRLVEQMGGILTVDSELGHGSTFAFELHFPRDTRVTWQPLHISGDTPRVLVVDDNLIARTLIVDMLRAMHVQADSTPSAAEAIRKVKAASDAGTPYDTVLLDWIMPEMDGIALAEHIRHDMQLPRIPSLILLSAAHHEDLPDTGAHSPLDKVLSKPITPQQLLDAISTASASDKSHTSPDPAASHMLAGLSLLVVEDNAFNQTVVRELLMSEGALVTIASGGEEGVNTVIQGRQRFDMVLMDLQMPDIDGFEATRRIRANPAFATLPIVAMTANVSESDKQNCLAAGMDGHISKPLVFTDVIAVILQISGRQTHAVEAAADVKPASNQLLQRFGGNLIIYQKLLRAFMPSFSELVTALRDARRNEDWPAAMMALHTLKGTTGSVGLDNLYHYVVNSESALKTAREQDKARQLDEILAQIEDLAQEEHRNISQWVAGMMPTPDVPEPAQVELDRLIDDLSQSLNSSNMKAVDQAEQLAWQLSQNPAWQSFAEALVQATENLDFNRAKQVLEQIKEVRDVEKNA</sequence>
<dbReference type="InterPro" id="IPR036890">
    <property type="entry name" value="HATPase_C_sf"/>
</dbReference>
<dbReference type="SUPFAM" id="SSF52172">
    <property type="entry name" value="CheY-like"/>
    <property type="match status" value="2"/>
</dbReference>
<dbReference type="Gene3D" id="2.10.70.100">
    <property type="match status" value="1"/>
</dbReference>
<keyword evidence="26" id="KW-1185">Reference proteome</keyword>
<dbReference type="Pfam" id="PF08448">
    <property type="entry name" value="PAS_4"/>
    <property type="match status" value="1"/>
</dbReference>
<dbReference type="InterPro" id="IPR011006">
    <property type="entry name" value="CheY-like_superfamily"/>
</dbReference>
<evidence type="ECO:0000259" key="20">
    <source>
        <dbReference type="PROSITE" id="PS50110"/>
    </source>
</evidence>
<feature type="domain" description="Response regulatory" evidence="20">
    <location>
        <begin position="1027"/>
        <end position="1149"/>
    </location>
</feature>
<dbReference type="SMART" id="SM01079">
    <property type="entry name" value="CHASE"/>
    <property type="match status" value="1"/>
</dbReference>
<dbReference type="SMART" id="SM00388">
    <property type="entry name" value="HisKA"/>
    <property type="match status" value="1"/>
</dbReference>
<keyword evidence="11 18" id="KW-1133">Transmembrane helix</keyword>
<dbReference type="SMART" id="SM00387">
    <property type="entry name" value="HATPase_c"/>
    <property type="match status" value="1"/>
</dbReference>